<feature type="region of interest" description="Disordered" evidence="5">
    <location>
        <begin position="725"/>
        <end position="744"/>
    </location>
</feature>
<dbReference type="OrthoDB" id="342281at2759"/>
<evidence type="ECO:0000256" key="6">
    <source>
        <dbReference type="SAM" id="Phobius"/>
    </source>
</evidence>
<keyword evidence="8" id="KW-1185">Reference proteome</keyword>
<reference evidence="9" key="2">
    <citation type="submission" date="2020-04" db="EMBL/GenBank/DDBJ databases">
        <authorList>
            <consortium name="NCBI Genome Project"/>
        </authorList>
    </citation>
    <scope>NUCLEOTIDE SEQUENCE</scope>
    <source>
        <strain evidence="9">CBS 342.82</strain>
    </source>
</reference>
<protein>
    <recommendedName>
        <fullName evidence="7">SUN domain-containing protein</fullName>
    </recommendedName>
</protein>
<dbReference type="InterPro" id="IPR045119">
    <property type="entry name" value="SUN1-5"/>
</dbReference>
<name>A0A6J3M1Z0_9PEZI</name>
<dbReference type="InterPro" id="IPR012919">
    <property type="entry name" value="SUN_dom"/>
</dbReference>
<feature type="compositionally biased region" description="Polar residues" evidence="5">
    <location>
        <begin position="24"/>
        <end position="39"/>
    </location>
</feature>
<feature type="compositionally biased region" description="Low complexity" evidence="5">
    <location>
        <begin position="183"/>
        <end position="205"/>
    </location>
</feature>
<dbReference type="PROSITE" id="PS51469">
    <property type="entry name" value="SUN"/>
    <property type="match status" value="1"/>
</dbReference>
<organism evidence="9">
    <name type="scientific">Dissoconium aciculare CBS 342.82</name>
    <dbReference type="NCBI Taxonomy" id="1314786"/>
    <lineage>
        <taxon>Eukaryota</taxon>
        <taxon>Fungi</taxon>
        <taxon>Dikarya</taxon>
        <taxon>Ascomycota</taxon>
        <taxon>Pezizomycotina</taxon>
        <taxon>Dothideomycetes</taxon>
        <taxon>Dothideomycetidae</taxon>
        <taxon>Mycosphaerellales</taxon>
        <taxon>Dissoconiaceae</taxon>
        <taxon>Dissoconium</taxon>
    </lineage>
</organism>
<dbReference type="RefSeq" id="XP_033458550.1">
    <property type="nucleotide sequence ID" value="XM_033605138.1"/>
</dbReference>
<evidence type="ECO:0000313" key="8">
    <source>
        <dbReference type="Proteomes" id="UP000504637"/>
    </source>
</evidence>
<sequence length="744" mass="82943">MSQTPARTTRSRANTPAVAVQPKTLPSLQTKASTSYGSRGKATLQSQTAAAVSANQFEDAFSTARAQAQEFAIPKRRERRTEPLVEESLATNEEELENLTSLVNGTRSLEDDEISRAETSIDAGALYDRPVSRSNALSSRPARSTILRTASPQAIPLSQPNIYTQGGRVTSRLSREVMPPPASRRLQSQASSTSSRSSPKVRPTSTKVAEEEPSSVRVFASTLTRYFPELIRDANTSLSKWLLQWLLALVLLGLLFTGLFIVLALLYSAVPLPTALRESQETFVTGMKYALGFSPRDSLLEQLGQLSSGLQRVEEMRNLYEESRKTLVLQDHALDELRAHLPEVVLVEKVNGQVSLTKEFWDALEQRLVKDQKAPLWNALLRTHEQQLRTMITDESEKTYVSKEEYLAVIDKAVHDRFGNVLAKVDQRASQIAGTVSRETVEEYMKKNAGSFTEEDRQALAQFTRIQAAYDAINTVNFFDPGLGAIVVPKLTSSTQKPPPRTWRQYLWSYQDLILISQYPPSEALNPTASASDCWCASPSIDRKGKAQITIRTPLKFYPDTLVIEHIPTSGTLDISTAPKNFEVWAELDSAAAVANMRRKIAYFLGNDRSAECGPAPTEKFLCMYRGEYSIRAGVGAMAAAQQHVQAFKLWYHPIERLNLQTDLVSVRITENWGAEWTCLYRLRMTGSRTDVGPSGEVDGEVGWDYYGEPRDEDEFPAEFWEKGESVGAGGGMKPRQVQTVWHE</sequence>
<keyword evidence="2 6" id="KW-0812">Transmembrane</keyword>
<evidence type="ECO:0000256" key="2">
    <source>
        <dbReference type="ARBA" id="ARBA00022692"/>
    </source>
</evidence>
<evidence type="ECO:0000256" key="4">
    <source>
        <dbReference type="ARBA" id="ARBA00023136"/>
    </source>
</evidence>
<dbReference type="GO" id="GO:0034993">
    <property type="term" value="C:meiotic nuclear membrane microtubule tethering complex"/>
    <property type="evidence" value="ECO:0007669"/>
    <property type="project" value="TreeGrafter"/>
</dbReference>
<feature type="region of interest" description="Disordered" evidence="5">
    <location>
        <begin position="1"/>
        <end position="39"/>
    </location>
</feature>
<dbReference type="PANTHER" id="PTHR12911:SF8">
    <property type="entry name" value="KLAROID PROTEIN-RELATED"/>
    <property type="match status" value="1"/>
</dbReference>
<dbReference type="Proteomes" id="UP000504637">
    <property type="component" value="Unplaced"/>
</dbReference>
<evidence type="ECO:0000256" key="5">
    <source>
        <dbReference type="SAM" id="MobiDB-lite"/>
    </source>
</evidence>
<feature type="compositionally biased region" description="Polar residues" evidence="5">
    <location>
        <begin position="157"/>
        <end position="172"/>
    </location>
</feature>
<dbReference type="GeneID" id="54362938"/>
<proteinExistence type="predicted"/>
<accession>A0A6J3M1Z0</accession>
<feature type="compositionally biased region" description="Polar residues" evidence="5">
    <location>
        <begin position="1"/>
        <end position="14"/>
    </location>
</feature>
<reference evidence="9" key="1">
    <citation type="submission" date="2020-01" db="EMBL/GenBank/DDBJ databases">
        <authorList>
            <consortium name="DOE Joint Genome Institute"/>
            <person name="Haridas S."/>
            <person name="Albert R."/>
            <person name="Binder M."/>
            <person name="Bloem J."/>
            <person name="Labutti K."/>
            <person name="Salamov A."/>
            <person name="Andreopoulos B."/>
            <person name="Baker S.E."/>
            <person name="Barry K."/>
            <person name="Bills G."/>
            <person name="Bluhm B.H."/>
            <person name="Cannon C."/>
            <person name="Castanera R."/>
            <person name="Culley D.E."/>
            <person name="Daum C."/>
            <person name="Ezra D."/>
            <person name="Gonzalez J.B."/>
            <person name="Henrissat B."/>
            <person name="Kuo A."/>
            <person name="Liang C."/>
            <person name="Lipzen A."/>
            <person name="Lutzoni F."/>
            <person name="Magnuson J."/>
            <person name="Mondo S."/>
            <person name="Nolan M."/>
            <person name="Ohm R."/>
            <person name="Pangilinan J."/>
            <person name="Park H.-J."/>
            <person name="Ramirez L."/>
            <person name="Alfaro M."/>
            <person name="Sun H."/>
            <person name="Tritt A."/>
            <person name="Yoshinaga Y."/>
            <person name="Zwiers L.-H."/>
            <person name="Turgeon B.G."/>
            <person name="Goodwin S.B."/>
            <person name="Spatafora J.W."/>
            <person name="Crous P.W."/>
            <person name="Grigoriev I.V."/>
        </authorList>
    </citation>
    <scope>NUCLEOTIDE SEQUENCE</scope>
    <source>
        <strain evidence="9">CBS 342.82</strain>
    </source>
</reference>
<feature type="region of interest" description="Disordered" evidence="5">
    <location>
        <begin position="132"/>
        <end position="151"/>
    </location>
</feature>
<evidence type="ECO:0000256" key="1">
    <source>
        <dbReference type="ARBA" id="ARBA00004370"/>
    </source>
</evidence>
<dbReference type="GO" id="GO:0043495">
    <property type="term" value="F:protein-membrane adaptor activity"/>
    <property type="evidence" value="ECO:0007669"/>
    <property type="project" value="TreeGrafter"/>
</dbReference>
<keyword evidence="3 6" id="KW-1133">Transmembrane helix</keyword>
<dbReference type="Gene3D" id="2.60.120.260">
    <property type="entry name" value="Galactose-binding domain-like"/>
    <property type="match status" value="1"/>
</dbReference>
<feature type="transmembrane region" description="Helical" evidence="6">
    <location>
        <begin position="245"/>
        <end position="270"/>
    </location>
</feature>
<gene>
    <name evidence="9" type="ORF">K489DRAFT_381510</name>
</gene>
<evidence type="ECO:0000259" key="7">
    <source>
        <dbReference type="PROSITE" id="PS51469"/>
    </source>
</evidence>
<keyword evidence="4 6" id="KW-0472">Membrane</keyword>
<feature type="domain" description="SUN" evidence="7">
    <location>
        <begin position="484"/>
        <end position="690"/>
    </location>
</feature>
<dbReference type="PANTHER" id="PTHR12911">
    <property type="entry name" value="SAD1/UNC-84-LIKE PROTEIN-RELATED"/>
    <property type="match status" value="1"/>
</dbReference>
<comment type="subcellular location">
    <subcellularLocation>
        <location evidence="1">Membrane</location>
    </subcellularLocation>
</comment>
<evidence type="ECO:0000313" key="9">
    <source>
        <dbReference type="RefSeq" id="XP_033458550.1"/>
    </source>
</evidence>
<reference evidence="9" key="3">
    <citation type="submission" date="2025-08" db="UniProtKB">
        <authorList>
            <consortium name="RefSeq"/>
        </authorList>
    </citation>
    <scope>IDENTIFICATION</scope>
    <source>
        <strain evidence="9">CBS 342.82</strain>
    </source>
</reference>
<dbReference type="Pfam" id="PF07738">
    <property type="entry name" value="Sad1_UNC"/>
    <property type="match status" value="1"/>
</dbReference>
<feature type="region of interest" description="Disordered" evidence="5">
    <location>
        <begin position="157"/>
        <end position="209"/>
    </location>
</feature>
<evidence type="ECO:0000256" key="3">
    <source>
        <dbReference type="ARBA" id="ARBA00022989"/>
    </source>
</evidence>
<dbReference type="AlphaFoldDB" id="A0A6J3M1Z0"/>